<dbReference type="Gene3D" id="3.40.640.10">
    <property type="entry name" value="Type I PLP-dependent aspartate aminotransferase-like (Major domain)"/>
    <property type="match status" value="1"/>
</dbReference>
<feature type="domain" description="Orn/Lys/Arg decarboxylases family 1 pyridoxal-P attachment site" evidence="6">
    <location>
        <begin position="8"/>
        <end position="311"/>
    </location>
</feature>
<dbReference type="SUPFAM" id="SSF53383">
    <property type="entry name" value="PLP-dependent transferases"/>
    <property type="match status" value="1"/>
</dbReference>
<name>A0ABV8WUM1_9BACI</name>
<evidence type="ECO:0000256" key="2">
    <source>
        <dbReference type="ARBA" id="ARBA00010671"/>
    </source>
</evidence>
<dbReference type="PANTHER" id="PTHR43277">
    <property type="entry name" value="ARGININE DECARBOXYLASE"/>
    <property type="match status" value="1"/>
</dbReference>
<dbReference type="InterPro" id="IPR000310">
    <property type="entry name" value="Orn/Lys/Arg_deCO2ase_major_dom"/>
</dbReference>
<dbReference type="EMBL" id="JBHSDT010000007">
    <property type="protein sequence ID" value="MFC4403551.1"/>
    <property type="molecule type" value="Genomic_DNA"/>
</dbReference>
<keyword evidence="8" id="KW-0032">Aminotransferase</keyword>
<proteinExistence type="inferred from homology"/>
<dbReference type="Pfam" id="PF01276">
    <property type="entry name" value="OKR_DC_1"/>
    <property type="match status" value="1"/>
</dbReference>
<accession>A0ABV8WUM1</accession>
<dbReference type="Proteomes" id="UP001595882">
    <property type="component" value="Unassembled WGS sequence"/>
</dbReference>
<evidence type="ECO:0000256" key="1">
    <source>
        <dbReference type="ARBA" id="ARBA00001933"/>
    </source>
</evidence>
<evidence type="ECO:0000256" key="5">
    <source>
        <dbReference type="ARBA" id="ARBA00023239"/>
    </source>
</evidence>
<feature type="domain" description="Orn/Lys/Arg decarboxylase C-terminal" evidence="7">
    <location>
        <begin position="374"/>
        <end position="459"/>
    </location>
</feature>
<keyword evidence="9" id="KW-1185">Reference proteome</keyword>
<dbReference type="InterPro" id="IPR052357">
    <property type="entry name" value="Orn_Lys_Arg_decarboxylase-I"/>
</dbReference>
<dbReference type="RefSeq" id="WP_390252083.1">
    <property type="nucleotide sequence ID" value="NZ_JBHSDT010000007.1"/>
</dbReference>
<evidence type="ECO:0000313" key="8">
    <source>
        <dbReference type="EMBL" id="MFC4403551.1"/>
    </source>
</evidence>
<dbReference type="Gene3D" id="3.90.105.10">
    <property type="entry name" value="Molybdopterin biosynthesis moea protein, domain 2"/>
    <property type="match status" value="1"/>
</dbReference>
<evidence type="ECO:0000313" key="9">
    <source>
        <dbReference type="Proteomes" id="UP001595882"/>
    </source>
</evidence>
<dbReference type="PANTHER" id="PTHR43277:SF3">
    <property type="entry name" value="DECARBOXYLASE, PUTATIVE-RELATED"/>
    <property type="match status" value="1"/>
</dbReference>
<protein>
    <submittedName>
        <fullName evidence="8">Aminotransferase class I/II-fold pyridoxal phosphate-dependent enzyme</fullName>
    </submittedName>
</protein>
<evidence type="ECO:0000256" key="4">
    <source>
        <dbReference type="ARBA" id="ARBA00022898"/>
    </source>
</evidence>
<evidence type="ECO:0000259" key="7">
    <source>
        <dbReference type="Pfam" id="PF03711"/>
    </source>
</evidence>
<dbReference type="GO" id="GO:0008483">
    <property type="term" value="F:transaminase activity"/>
    <property type="evidence" value="ECO:0007669"/>
    <property type="project" value="UniProtKB-KW"/>
</dbReference>
<keyword evidence="8" id="KW-0808">Transferase</keyword>
<comment type="similarity">
    <text evidence="2">Belongs to the Orn/Lys/Arg decarboxylase class-I family.</text>
</comment>
<evidence type="ECO:0000259" key="6">
    <source>
        <dbReference type="Pfam" id="PF01276"/>
    </source>
</evidence>
<keyword evidence="3" id="KW-0210">Decarboxylase</keyword>
<comment type="caution">
    <text evidence="8">The sequence shown here is derived from an EMBL/GenBank/DDBJ whole genome shotgun (WGS) entry which is preliminary data.</text>
</comment>
<evidence type="ECO:0000256" key="3">
    <source>
        <dbReference type="ARBA" id="ARBA00022793"/>
    </source>
</evidence>
<dbReference type="Pfam" id="PF03711">
    <property type="entry name" value="OKR_DC_1_C"/>
    <property type="match status" value="1"/>
</dbReference>
<dbReference type="InterPro" id="IPR008286">
    <property type="entry name" value="Prn/Lys/Arg_de-COase_C"/>
</dbReference>
<keyword evidence="5" id="KW-0456">Lyase</keyword>
<keyword evidence="4" id="KW-0663">Pyridoxal phosphate</keyword>
<gene>
    <name evidence="8" type="ORF">ACFOY7_10775</name>
</gene>
<sequence>MECNQVNTPLLDKAIHHIRKSPFSLHVPGHKNGQIFAQKGYEFFEKVMKLDLTEIPGLDDLHAPDGVIKEAQSIAADWFQTDATFFLVNGSTVGNLAMILATCDADDLVLVQRNCHKSVLNGLELAGARPVFLAPQFNHETTRYEHPSIEVIEKACKSNPDAKALILTYPDYFGKTFDLKKIIEIAHQYNIPVLIDEAHGCHFSVPYFKNKSAVDLGADIVIQSAHKMTPALTMGAYLHIPDNTRINKQKVTHYLQILQSSSPSYLIMISLDIARHYLANYTLEMYEQLSSYIREVRYIFRSNDWWQLETVDDPLKIVIKTMPYVSSNQIFTYFEKENIIAELKTDQDILFIFGMEPTIEIKDLRFAVEKVKANLQKYSKSAEKHAKIENNHHHIIYRTEKLAYSYQHMKMLKTKWVELDDSIGLIASEAIIPYPPGIPLIAKGEEVTAEHVELIKQLRNRDITFHPSGDIKGLNVFD</sequence>
<dbReference type="InterPro" id="IPR015421">
    <property type="entry name" value="PyrdxlP-dep_Trfase_major"/>
</dbReference>
<organism evidence="8 9">
    <name type="scientific">Gracilibacillus xinjiangensis</name>
    <dbReference type="NCBI Taxonomy" id="1193282"/>
    <lineage>
        <taxon>Bacteria</taxon>
        <taxon>Bacillati</taxon>
        <taxon>Bacillota</taxon>
        <taxon>Bacilli</taxon>
        <taxon>Bacillales</taxon>
        <taxon>Bacillaceae</taxon>
        <taxon>Gracilibacillus</taxon>
    </lineage>
</organism>
<reference evidence="9" key="1">
    <citation type="journal article" date="2019" name="Int. J. Syst. Evol. Microbiol.">
        <title>The Global Catalogue of Microorganisms (GCM) 10K type strain sequencing project: providing services to taxonomists for standard genome sequencing and annotation.</title>
        <authorList>
            <consortium name="The Broad Institute Genomics Platform"/>
            <consortium name="The Broad Institute Genome Sequencing Center for Infectious Disease"/>
            <person name="Wu L."/>
            <person name="Ma J."/>
        </authorList>
    </citation>
    <scope>NUCLEOTIDE SEQUENCE [LARGE SCALE GENOMIC DNA]</scope>
    <source>
        <strain evidence="9">CCUG 37865</strain>
    </source>
</reference>
<comment type="cofactor">
    <cofactor evidence="1">
        <name>pyridoxal 5'-phosphate</name>
        <dbReference type="ChEBI" id="CHEBI:597326"/>
    </cofactor>
</comment>
<dbReference type="InterPro" id="IPR015424">
    <property type="entry name" value="PyrdxlP-dep_Trfase"/>
</dbReference>